<keyword evidence="10" id="KW-0418">Kinase</keyword>
<evidence type="ECO:0000256" key="10">
    <source>
        <dbReference type="ARBA" id="ARBA00022777"/>
    </source>
</evidence>
<dbReference type="NCBIfam" id="TIGR01007">
    <property type="entry name" value="eps_fam"/>
    <property type="match status" value="1"/>
</dbReference>
<comment type="catalytic activity">
    <reaction evidence="15">
        <text>L-tyrosyl-[protein] + ATP = O-phospho-L-tyrosyl-[protein] + ADP + H(+)</text>
        <dbReference type="Rhea" id="RHEA:10596"/>
        <dbReference type="Rhea" id="RHEA-COMP:10136"/>
        <dbReference type="Rhea" id="RHEA-COMP:20101"/>
        <dbReference type="ChEBI" id="CHEBI:15378"/>
        <dbReference type="ChEBI" id="CHEBI:30616"/>
        <dbReference type="ChEBI" id="CHEBI:46858"/>
        <dbReference type="ChEBI" id="CHEBI:61978"/>
        <dbReference type="ChEBI" id="CHEBI:456216"/>
        <dbReference type="EC" id="2.7.10.2"/>
    </reaction>
</comment>
<evidence type="ECO:0000256" key="1">
    <source>
        <dbReference type="ARBA" id="ARBA00004429"/>
    </source>
</evidence>
<feature type="domain" description="AAA" evidence="19">
    <location>
        <begin position="581"/>
        <end position="740"/>
    </location>
</feature>
<dbReference type="Pfam" id="PF02706">
    <property type="entry name" value="Wzz"/>
    <property type="match status" value="1"/>
</dbReference>
<accession>A0AA49GRR7</accession>
<dbReference type="InterPro" id="IPR032807">
    <property type="entry name" value="GNVR"/>
</dbReference>
<evidence type="ECO:0000256" key="13">
    <source>
        <dbReference type="ARBA" id="ARBA00023136"/>
    </source>
</evidence>
<gene>
    <name evidence="21" type="ORF">K4G66_06305</name>
</gene>
<dbReference type="PANTHER" id="PTHR32309">
    <property type="entry name" value="TYROSINE-PROTEIN KINASE"/>
    <property type="match status" value="1"/>
</dbReference>
<evidence type="ECO:0000256" key="15">
    <source>
        <dbReference type="ARBA" id="ARBA00051245"/>
    </source>
</evidence>
<keyword evidence="14" id="KW-0829">Tyrosine-protein kinase</keyword>
<comment type="subcellular location">
    <subcellularLocation>
        <location evidence="1">Cell inner membrane</location>
        <topology evidence="1">Multi-pass membrane protein</topology>
    </subcellularLocation>
</comment>
<evidence type="ECO:0000256" key="3">
    <source>
        <dbReference type="ARBA" id="ARBA00008883"/>
    </source>
</evidence>
<evidence type="ECO:0000256" key="6">
    <source>
        <dbReference type="ARBA" id="ARBA00022519"/>
    </source>
</evidence>
<dbReference type="Pfam" id="PF13807">
    <property type="entry name" value="GNVR"/>
    <property type="match status" value="1"/>
</dbReference>
<evidence type="ECO:0000256" key="4">
    <source>
        <dbReference type="ARBA" id="ARBA00011903"/>
    </source>
</evidence>
<dbReference type="GO" id="GO:0004715">
    <property type="term" value="F:non-membrane spanning protein tyrosine kinase activity"/>
    <property type="evidence" value="ECO:0007669"/>
    <property type="project" value="UniProtKB-EC"/>
</dbReference>
<comment type="similarity">
    <text evidence="2">Belongs to the CpsD/CapB family.</text>
</comment>
<dbReference type="InterPro" id="IPR027417">
    <property type="entry name" value="P-loop_NTPase"/>
</dbReference>
<dbReference type="EMBL" id="CP120682">
    <property type="protein sequence ID" value="WKN38313.1"/>
    <property type="molecule type" value="Genomic_DNA"/>
</dbReference>
<evidence type="ECO:0000259" key="19">
    <source>
        <dbReference type="Pfam" id="PF13614"/>
    </source>
</evidence>
<evidence type="ECO:0000256" key="2">
    <source>
        <dbReference type="ARBA" id="ARBA00007316"/>
    </source>
</evidence>
<keyword evidence="7 21" id="KW-0808">Transferase</keyword>
<evidence type="ECO:0000256" key="5">
    <source>
        <dbReference type="ARBA" id="ARBA00022475"/>
    </source>
</evidence>
<dbReference type="GO" id="GO:0042802">
    <property type="term" value="F:identical protein binding"/>
    <property type="evidence" value="ECO:0007669"/>
    <property type="project" value="UniProtKB-ARBA"/>
</dbReference>
<dbReference type="InterPro" id="IPR050445">
    <property type="entry name" value="Bact_polysacc_biosynth/exp"/>
</dbReference>
<dbReference type="InterPro" id="IPR003856">
    <property type="entry name" value="LPS_length_determ_N"/>
</dbReference>
<reference evidence="21" key="1">
    <citation type="journal article" date="2023" name="Comput. Struct. Biotechnol. J.">
        <title>Discovery of a novel marine Bacteroidetes with a rich repertoire of carbohydrate-active enzymes.</title>
        <authorList>
            <person name="Chen B."/>
            <person name="Liu G."/>
            <person name="Chen Q."/>
            <person name="Wang H."/>
            <person name="Liu L."/>
            <person name="Tang K."/>
        </authorList>
    </citation>
    <scope>NUCLEOTIDE SEQUENCE</scope>
    <source>
        <strain evidence="21">TK19036</strain>
    </source>
</reference>
<evidence type="ECO:0000259" key="20">
    <source>
        <dbReference type="Pfam" id="PF13807"/>
    </source>
</evidence>
<dbReference type="Pfam" id="PF13614">
    <property type="entry name" value="AAA_31"/>
    <property type="match status" value="1"/>
</dbReference>
<sequence length="794" mass="90937">MATENSLSSYYTGNAADQVDLNKFLLLLRKKKWWIFLILLITNLAAYLYVRYTRPVYESHSVIKLDIKSEANMLGFNGMSQNLDNLAGEIELLKSDLFFSKVVEVADMDVSYYAYGRVLYQERYQNAPFRVEYAVKNPSFYDRAIDIEILNDEQFVLSYTAGEKLVSRAYLFGEEINNENFRFVITLTDHYLSPRDNIKYYFTINSNRALVGYLARNMNVQPLNLNANTIRIGFQGYDRQKVRDLVAIIDSVYLKYTTEKKNQATEQKIKFLDSQLASIEDRLGEHESYFENFTIQNKTNDLRSEIGEAINKLEALETRRFELSQMLDAVTRLSKQVQNEQVIPTEPSMFTEYPPDILAYIQQLNQLINERILLAESYKESTFAIQRKDQRIALIKKDVVTLLDSYRNRLKEEVDDITENRKEIEEEFVRLPSRGTAYNRNQRYYALYENIFLSLVQKKNELEIARAGTVTDFVVLLPATMPGAPVAPEKLVIRMAGGVSGVVLSLAFLLIAYVMHDKISSQNELERHTQIPIVGSIPKYKQAKSLPAAIVVNDAPKSAISEAFRTVRTNLQFMGLDENQKIISVTSTVSTEGKTFVAANLASIMAMSEQKVVLIDMDMRKPKVHLAFQATNSSQGISTILIGKYKVDECIQTSEVNNLDFIPAGPVPPNPSELIGSHYFAEMLEELKERYDIVVIDTPPVGLVTDGVLVMEKVNVPLYVFRADFSRKAFIKTLERLKTKRNYEHLALILNSVDAISEYGYEKYGYGYGYYTMEEESPSVKKRIGNLFRKNKHH</sequence>
<dbReference type="GO" id="GO:0005886">
    <property type="term" value="C:plasma membrane"/>
    <property type="evidence" value="ECO:0007669"/>
    <property type="project" value="UniProtKB-SubCell"/>
</dbReference>
<dbReference type="FunFam" id="3.40.50.300:FF:000527">
    <property type="entry name" value="Tyrosine-protein kinase etk"/>
    <property type="match status" value="1"/>
</dbReference>
<dbReference type="GO" id="GO:0005524">
    <property type="term" value="F:ATP binding"/>
    <property type="evidence" value="ECO:0007669"/>
    <property type="project" value="UniProtKB-KW"/>
</dbReference>
<dbReference type="CDD" id="cd05387">
    <property type="entry name" value="BY-kinase"/>
    <property type="match status" value="1"/>
</dbReference>
<feature type="coiled-coil region" evidence="16">
    <location>
        <begin position="262"/>
        <end position="319"/>
    </location>
</feature>
<evidence type="ECO:0000256" key="7">
    <source>
        <dbReference type="ARBA" id="ARBA00022679"/>
    </source>
</evidence>
<organism evidence="21">
    <name type="scientific">Roseihalotalea indica</name>
    <dbReference type="NCBI Taxonomy" id="2867963"/>
    <lineage>
        <taxon>Bacteria</taxon>
        <taxon>Pseudomonadati</taxon>
        <taxon>Bacteroidota</taxon>
        <taxon>Cytophagia</taxon>
        <taxon>Cytophagales</taxon>
        <taxon>Catalimonadaceae</taxon>
        <taxon>Roseihalotalea</taxon>
    </lineage>
</organism>
<feature type="domain" description="Polysaccharide chain length determinant N-terminal" evidence="18">
    <location>
        <begin position="17"/>
        <end position="103"/>
    </location>
</feature>
<evidence type="ECO:0000256" key="8">
    <source>
        <dbReference type="ARBA" id="ARBA00022692"/>
    </source>
</evidence>
<proteinExistence type="inferred from homology"/>
<keyword evidence="9" id="KW-0547">Nucleotide-binding</keyword>
<dbReference type="InterPro" id="IPR025669">
    <property type="entry name" value="AAA_dom"/>
</dbReference>
<evidence type="ECO:0000259" key="18">
    <source>
        <dbReference type="Pfam" id="PF02706"/>
    </source>
</evidence>
<reference evidence="21" key="2">
    <citation type="journal article" date="2024" name="Antonie Van Leeuwenhoek">
        <title>Roseihalotalea indica gen. nov., sp. nov., a halophilic Bacteroidetes from mesopelagic Southwest Indian Ocean with higher carbohydrate metabolic potential.</title>
        <authorList>
            <person name="Chen B."/>
            <person name="Zhang M."/>
            <person name="Lin D."/>
            <person name="Ye J."/>
            <person name="Tang K."/>
        </authorList>
    </citation>
    <scope>NUCLEOTIDE SEQUENCE</scope>
    <source>
        <strain evidence="21">TK19036</strain>
    </source>
</reference>
<keyword evidence="11" id="KW-0067">ATP-binding</keyword>
<evidence type="ECO:0000256" key="11">
    <source>
        <dbReference type="ARBA" id="ARBA00022840"/>
    </source>
</evidence>
<dbReference type="PANTHER" id="PTHR32309:SF13">
    <property type="entry name" value="FERRIC ENTEROBACTIN TRANSPORT PROTEIN FEPE"/>
    <property type="match status" value="1"/>
</dbReference>
<evidence type="ECO:0000256" key="17">
    <source>
        <dbReference type="SAM" id="Phobius"/>
    </source>
</evidence>
<dbReference type="AlphaFoldDB" id="A0AA49GRR7"/>
<keyword evidence="16" id="KW-0175">Coiled coil</keyword>
<keyword evidence="12 17" id="KW-1133">Transmembrane helix</keyword>
<protein>
    <recommendedName>
        <fullName evidence="4">non-specific protein-tyrosine kinase</fullName>
        <ecNumber evidence="4">2.7.10.2</ecNumber>
    </recommendedName>
</protein>
<evidence type="ECO:0000256" key="9">
    <source>
        <dbReference type="ARBA" id="ARBA00022741"/>
    </source>
</evidence>
<comment type="similarity">
    <text evidence="3">Belongs to the etk/wzc family.</text>
</comment>
<evidence type="ECO:0000256" key="16">
    <source>
        <dbReference type="SAM" id="Coils"/>
    </source>
</evidence>
<name>A0AA49GRR7_9BACT</name>
<evidence type="ECO:0000313" key="21">
    <source>
        <dbReference type="EMBL" id="WKN38313.1"/>
    </source>
</evidence>
<dbReference type="SUPFAM" id="SSF52540">
    <property type="entry name" value="P-loop containing nucleoside triphosphate hydrolases"/>
    <property type="match status" value="1"/>
</dbReference>
<dbReference type="EC" id="2.7.10.2" evidence="4"/>
<evidence type="ECO:0000256" key="14">
    <source>
        <dbReference type="ARBA" id="ARBA00023137"/>
    </source>
</evidence>
<keyword evidence="5" id="KW-1003">Cell membrane</keyword>
<keyword evidence="13 17" id="KW-0472">Membrane</keyword>
<dbReference type="InterPro" id="IPR005702">
    <property type="entry name" value="Wzc-like_C"/>
</dbReference>
<feature type="transmembrane region" description="Helical" evidence="17">
    <location>
        <begin position="491"/>
        <end position="515"/>
    </location>
</feature>
<keyword evidence="6" id="KW-0997">Cell inner membrane</keyword>
<keyword evidence="8 17" id="KW-0812">Transmembrane</keyword>
<feature type="transmembrane region" description="Helical" evidence="17">
    <location>
        <begin position="33"/>
        <end position="50"/>
    </location>
</feature>
<feature type="domain" description="Tyrosine-protein kinase G-rich" evidence="20">
    <location>
        <begin position="445"/>
        <end position="511"/>
    </location>
</feature>
<dbReference type="Gene3D" id="3.40.50.300">
    <property type="entry name" value="P-loop containing nucleotide triphosphate hydrolases"/>
    <property type="match status" value="1"/>
</dbReference>
<evidence type="ECO:0000256" key="12">
    <source>
        <dbReference type="ARBA" id="ARBA00022989"/>
    </source>
</evidence>